<feature type="compositionally biased region" description="Polar residues" evidence="1">
    <location>
        <begin position="310"/>
        <end position="322"/>
    </location>
</feature>
<feature type="compositionally biased region" description="Polar residues" evidence="1">
    <location>
        <begin position="541"/>
        <end position="551"/>
    </location>
</feature>
<organism evidence="3 4">
    <name type="scientific">Carassius auratus</name>
    <name type="common">Goldfish</name>
    <dbReference type="NCBI Taxonomy" id="7957"/>
    <lineage>
        <taxon>Eukaryota</taxon>
        <taxon>Metazoa</taxon>
        <taxon>Chordata</taxon>
        <taxon>Craniata</taxon>
        <taxon>Vertebrata</taxon>
        <taxon>Euteleostomi</taxon>
        <taxon>Actinopterygii</taxon>
        <taxon>Neopterygii</taxon>
        <taxon>Teleostei</taxon>
        <taxon>Ostariophysi</taxon>
        <taxon>Cypriniformes</taxon>
        <taxon>Cyprinidae</taxon>
        <taxon>Cyprininae</taxon>
        <taxon>Carassius</taxon>
    </lineage>
</organism>
<evidence type="ECO:0000256" key="1">
    <source>
        <dbReference type="SAM" id="MobiDB-lite"/>
    </source>
</evidence>
<dbReference type="GO" id="GO:0007165">
    <property type="term" value="P:signal transduction"/>
    <property type="evidence" value="ECO:0007669"/>
    <property type="project" value="InterPro"/>
</dbReference>
<evidence type="ECO:0000313" key="4">
    <source>
        <dbReference type="RefSeq" id="XP_026129630.1"/>
    </source>
</evidence>
<reference evidence="4" key="1">
    <citation type="submission" date="2025-08" db="UniProtKB">
        <authorList>
            <consortium name="RefSeq"/>
        </authorList>
    </citation>
    <scope>IDENTIFICATION</scope>
    <source>
        <strain evidence="4">Wakin</strain>
        <tissue evidence="4">Muscle</tissue>
    </source>
</reference>
<dbReference type="InterPro" id="IPR008936">
    <property type="entry name" value="Rho_GTPase_activation_prot"/>
</dbReference>
<dbReference type="PANTHER" id="PTHR15670:SF4">
    <property type="entry name" value="RHO GTPASE-ACTIVATING PROTEIN 11A"/>
    <property type="match status" value="1"/>
</dbReference>
<feature type="region of interest" description="Disordered" evidence="1">
    <location>
        <begin position="308"/>
        <end position="458"/>
    </location>
</feature>
<evidence type="ECO:0000259" key="2">
    <source>
        <dbReference type="PROSITE" id="PS50238"/>
    </source>
</evidence>
<evidence type="ECO:0000313" key="3">
    <source>
        <dbReference type="Proteomes" id="UP000515129"/>
    </source>
</evidence>
<feature type="compositionally biased region" description="Basic residues" evidence="1">
    <location>
        <begin position="566"/>
        <end position="584"/>
    </location>
</feature>
<dbReference type="SUPFAM" id="SSF48350">
    <property type="entry name" value="GTPase activation domain, GAP"/>
    <property type="match status" value="1"/>
</dbReference>
<dbReference type="InterPro" id="IPR000198">
    <property type="entry name" value="RhoGAP_dom"/>
</dbReference>
<dbReference type="GeneID" id="113109943"/>
<feature type="compositionally biased region" description="Basic and acidic residues" evidence="1">
    <location>
        <begin position="369"/>
        <end position="379"/>
    </location>
</feature>
<dbReference type="InterPro" id="IPR042869">
    <property type="entry name" value="ARHGAP11A/B"/>
</dbReference>
<accession>A0A6P6QC32</accession>
<feature type="compositionally biased region" description="Basic and acidic residues" evidence="1">
    <location>
        <begin position="721"/>
        <end position="731"/>
    </location>
</feature>
<dbReference type="Proteomes" id="UP000515129">
    <property type="component" value="Chromosome 10"/>
</dbReference>
<dbReference type="SMART" id="SM00324">
    <property type="entry name" value="RhoGAP"/>
    <property type="match status" value="1"/>
</dbReference>
<feature type="compositionally biased region" description="Polar residues" evidence="1">
    <location>
        <begin position="492"/>
        <end position="511"/>
    </location>
</feature>
<protein>
    <submittedName>
        <fullName evidence="4">Uncharacterized protein LOC113109943 isoform X2</fullName>
    </submittedName>
</protein>
<gene>
    <name evidence="4" type="primary">LOC113109943</name>
</gene>
<dbReference type="PROSITE" id="PS50238">
    <property type="entry name" value="RHOGAP"/>
    <property type="match status" value="1"/>
</dbReference>
<dbReference type="Gene3D" id="1.10.555.10">
    <property type="entry name" value="Rho GTPase activation protein"/>
    <property type="match status" value="1"/>
</dbReference>
<feature type="compositionally biased region" description="Basic and acidic residues" evidence="1">
    <location>
        <begin position="432"/>
        <end position="448"/>
    </location>
</feature>
<dbReference type="RefSeq" id="XP_026129630.1">
    <property type="nucleotide sequence ID" value="XM_026273845.1"/>
</dbReference>
<feature type="compositionally biased region" description="Basic residues" evidence="1">
    <location>
        <begin position="707"/>
        <end position="718"/>
    </location>
</feature>
<feature type="compositionally biased region" description="Polar residues" evidence="1">
    <location>
        <begin position="793"/>
        <end position="802"/>
    </location>
</feature>
<feature type="domain" description="Rho-GAP" evidence="2">
    <location>
        <begin position="63"/>
        <end position="256"/>
    </location>
</feature>
<dbReference type="PANTHER" id="PTHR15670">
    <property type="entry name" value="RHO GTPASE ACTIVATING PROTEIN 11A"/>
    <property type="match status" value="1"/>
</dbReference>
<feature type="region of interest" description="Disordered" evidence="1">
    <location>
        <begin position="492"/>
        <end position="517"/>
    </location>
</feature>
<dbReference type="Pfam" id="PF00620">
    <property type="entry name" value="RhoGAP"/>
    <property type="match status" value="1"/>
</dbReference>
<name>A0A6P6QC32_CARAU</name>
<feature type="region of interest" description="Disordered" evidence="1">
    <location>
        <begin position="541"/>
        <end position="588"/>
    </location>
</feature>
<feature type="compositionally biased region" description="Polar residues" evidence="1">
    <location>
        <begin position="417"/>
        <end position="431"/>
    </location>
</feature>
<sequence>MAGLTDERLRVVAIIHALKAVGIRVKSWKNFLNGDSNGEQTFTEESVSQRFAFSRDLHLLPQHELSDMGGTVPQFLVEACGYLSQHLDTEGLFRKTGSLSRIRALRADLEQGKPVFLPPHASLLQPSDVASLIKQFLRELPSPLIPADLQIPLIQAQGLEMIHDQEGARNRTTLLITALFPSSHARALRYLCTFLHQVAERGSENRMDATSLAVVIAPNLLQSPTPPCKLTLDTEKHLDQQTSVIKSLILHADRIGGAMYSKRTGLSVYRSLRRQRRRSVGEIFVDAFSKLKPCRTLTGPLIVLDVTPVTPLSKSPTPQSPVTVKRKATEESLPEIEGSARKRRSLHDLREDAVTPISQPEECASSHSPLEEKCRKEDPIPTTSKKRNQLKEQRKSLGPPAREEKVHRRRKSLRFFTESSGNNSNPLSVTPTHKDPENCLEEHQEQPDSKSGSPLTNADVSPKIPLILIDGPGGVVVENEVDDDPDLLNCTFAESPNDSQVSCIQRQNSEQPSDDESWTVLETEDFVQLGKCEVIQSVTQNKESQINASTEVENEREVKQPEAQPRKKSKKVKKSSKNRSRPRRSISLPEVTLELCTDEIPELEKEVGRAETEMDNAVWPTFASPTLSNEQKKVCVKEMQEPKVKTFKNYKQDKMTDSTVGFKRPHLRLSMAERLRGFSALTLLLRTSRTAPQFQEKPQEALQRGPTRLRRQGARRFSRSFSHEGVPERPLEQSPVGSPPVNQAFIGIHNASPDSGVESFDHEPIIDFKHQEVCNMSQYYPNVPMTKDVDVNSLSSLENPNQDPGLPTRDKTKNQFPCKQTEQDVEQLDLHKLLAQKCHIGGHGKDGHQDSSVPEEILKPDLASPMSFEQTVPLKPFEDTSSVEDFKTDQVSPLNGSEKETASWLNASPPFVFPNFAPLSYVGVISENDTCNRSPCDLSPPAFQFRHVTARRHYRDSPRWPSHEVRMSAWNPLPL</sequence>
<feature type="region of interest" description="Disordered" evidence="1">
    <location>
        <begin position="793"/>
        <end position="815"/>
    </location>
</feature>
<feature type="compositionally biased region" description="Basic and acidic residues" evidence="1">
    <location>
        <begin position="389"/>
        <end position="406"/>
    </location>
</feature>
<feature type="compositionally biased region" description="Polar residues" evidence="1">
    <location>
        <begin position="449"/>
        <end position="458"/>
    </location>
</feature>
<dbReference type="AlphaFoldDB" id="A0A6P6QC32"/>
<proteinExistence type="predicted"/>
<feature type="region of interest" description="Disordered" evidence="1">
    <location>
        <begin position="692"/>
        <end position="737"/>
    </location>
</feature>
<dbReference type="GO" id="GO:0005096">
    <property type="term" value="F:GTPase activator activity"/>
    <property type="evidence" value="ECO:0007669"/>
    <property type="project" value="TreeGrafter"/>
</dbReference>
<keyword evidence="3" id="KW-1185">Reference proteome</keyword>